<proteinExistence type="predicted"/>
<organism evidence="3">
    <name type="scientific">marine sediment metagenome</name>
    <dbReference type="NCBI Taxonomy" id="412755"/>
    <lineage>
        <taxon>unclassified sequences</taxon>
        <taxon>metagenomes</taxon>
        <taxon>ecological metagenomes</taxon>
    </lineage>
</organism>
<evidence type="ECO:0000259" key="2">
    <source>
        <dbReference type="Pfam" id="PF06381"/>
    </source>
</evidence>
<feature type="region of interest" description="Disordered" evidence="1">
    <location>
        <begin position="461"/>
        <end position="496"/>
    </location>
</feature>
<evidence type="ECO:0000313" key="3">
    <source>
        <dbReference type="EMBL" id="KKM86407.1"/>
    </source>
</evidence>
<protein>
    <recommendedName>
        <fullName evidence="2">Anti-CBASS protein Acb1-like N-terminal domain-containing protein</fullName>
    </recommendedName>
</protein>
<dbReference type="AlphaFoldDB" id="A0A0F9NYT3"/>
<dbReference type="InterPro" id="IPR024459">
    <property type="entry name" value="Acb1-like_N"/>
</dbReference>
<comment type="caution">
    <text evidence="3">The sequence shown here is derived from an EMBL/GenBank/DDBJ whole genome shotgun (WGS) entry which is preliminary data.</text>
</comment>
<gene>
    <name evidence="3" type="ORF">LCGC14_1279290</name>
</gene>
<dbReference type="Pfam" id="PF06381">
    <property type="entry name" value="Phage_portal_3"/>
    <property type="match status" value="1"/>
</dbReference>
<sequence>MWIKTLEENITREIIEQTSPARDYVKFLDGYRTINDGYMENPFAHYENASVGDIESEYFLQWVFPNKLHRVALRTAPGYRIVYKQAEDIWNNNIGIKIEEDEKKALSINKKLVPYLKSRRWFREMQKVTAYYIEQGESILMLYYNDQGNVDNYANPVKKNAEILGVEAFNILDYWIPEYDKKGKPKVYQVSVRSGEGFQSQIRIPVHPSRIIRLFDQNIEFRWRGYSDIAAIYDAINVLSSILKATGEAAFRWSTGHPVIFTKDLFTEADLEKLKDSIGDFTRRSWHMIPSEYVDRIDLMGQAGSMLNLKALADICIDHIVIGSGYPRSIFLGEVAGVMGSEVEERSYFALLDRRHTQLEWFVSEYFKRDTNVQKLLSGIEEYTLDWGIREVLNKMDQAELRQKKIANALALMQICTFDECREVAGYPPLGEGEGGDIILPIFEAELQILTLELQASMAEQQSKENVESTSAKESVNTTKKKSETGHSLDKKGKGKMKDAFDSFMRGHSVNERAKQLGIQNATLRKIYDKIKKLKV</sequence>
<reference evidence="3" key="1">
    <citation type="journal article" date="2015" name="Nature">
        <title>Complex archaea that bridge the gap between prokaryotes and eukaryotes.</title>
        <authorList>
            <person name="Spang A."/>
            <person name="Saw J.H."/>
            <person name="Jorgensen S.L."/>
            <person name="Zaremba-Niedzwiedzka K."/>
            <person name="Martijn J."/>
            <person name="Lind A.E."/>
            <person name="van Eijk R."/>
            <person name="Schleper C."/>
            <person name="Guy L."/>
            <person name="Ettema T.J."/>
        </authorList>
    </citation>
    <scope>NUCLEOTIDE SEQUENCE</scope>
</reference>
<feature type="domain" description="Anti-CBASS protein Acb1-like N-terminal" evidence="2">
    <location>
        <begin position="80"/>
        <end position="405"/>
    </location>
</feature>
<accession>A0A0F9NYT3</accession>
<feature type="compositionally biased region" description="Polar residues" evidence="1">
    <location>
        <begin position="468"/>
        <end position="478"/>
    </location>
</feature>
<name>A0A0F9NYT3_9ZZZZ</name>
<evidence type="ECO:0000256" key="1">
    <source>
        <dbReference type="SAM" id="MobiDB-lite"/>
    </source>
</evidence>
<dbReference type="EMBL" id="LAZR01007262">
    <property type="protein sequence ID" value="KKM86407.1"/>
    <property type="molecule type" value="Genomic_DNA"/>
</dbReference>
<feature type="compositionally biased region" description="Basic and acidic residues" evidence="1">
    <location>
        <begin position="481"/>
        <end position="496"/>
    </location>
</feature>